<feature type="transmembrane region" description="Helical" evidence="1">
    <location>
        <begin position="25"/>
        <end position="44"/>
    </location>
</feature>
<keyword evidence="1" id="KW-1133">Transmembrane helix</keyword>
<comment type="caution">
    <text evidence="2">The sequence shown here is derived from an EMBL/GenBank/DDBJ whole genome shotgun (WGS) entry which is preliminary data.</text>
</comment>
<dbReference type="Proteomes" id="UP001138997">
    <property type="component" value="Unassembled WGS sequence"/>
</dbReference>
<dbReference type="RefSeq" id="WP_231449505.1">
    <property type="nucleotide sequence ID" value="NZ_JAJOMB010000032.1"/>
</dbReference>
<reference evidence="2" key="1">
    <citation type="submission" date="2021-11" db="EMBL/GenBank/DDBJ databases">
        <title>Streptomyces corallinus and Kineosporia corallina sp. nov., two new coral-derived marine actinobacteria.</title>
        <authorList>
            <person name="Buangrab K."/>
            <person name="Sutthacheep M."/>
            <person name="Yeemin T."/>
            <person name="Harunari E."/>
            <person name="Igarashi Y."/>
            <person name="Sripreechasak P."/>
            <person name="Kanchanasin P."/>
            <person name="Tanasupawat S."/>
            <person name="Phongsopitanun W."/>
        </authorList>
    </citation>
    <scope>NUCLEOTIDE SEQUENCE</scope>
    <source>
        <strain evidence="2">JCM 31032</strain>
    </source>
</reference>
<dbReference type="EMBL" id="JAJOMB010000032">
    <property type="protein sequence ID" value="MCD5316655.1"/>
    <property type="molecule type" value="Genomic_DNA"/>
</dbReference>
<keyword evidence="1" id="KW-0472">Membrane</keyword>
<organism evidence="2 3">
    <name type="scientific">Kineosporia babensis</name>
    <dbReference type="NCBI Taxonomy" id="499548"/>
    <lineage>
        <taxon>Bacteria</taxon>
        <taxon>Bacillati</taxon>
        <taxon>Actinomycetota</taxon>
        <taxon>Actinomycetes</taxon>
        <taxon>Kineosporiales</taxon>
        <taxon>Kineosporiaceae</taxon>
        <taxon>Kineosporia</taxon>
    </lineage>
</organism>
<name>A0A9X1NM75_9ACTN</name>
<evidence type="ECO:0000313" key="3">
    <source>
        <dbReference type="Proteomes" id="UP001138997"/>
    </source>
</evidence>
<proteinExistence type="predicted"/>
<accession>A0A9X1NM75</accession>
<protein>
    <submittedName>
        <fullName evidence="2">Uncharacterized protein</fullName>
    </submittedName>
</protein>
<evidence type="ECO:0000256" key="1">
    <source>
        <dbReference type="SAM" id="Phobius"/>
    </source>
</evidence>
<keyword evidence="1" id="KW-0812">Transmembrane</keyword>
<keyword evidence="3" id="KW-1185">Reference proteome</keyword>
<evidence type="ECO:0000313" key="2">
    <source>
        <dbReference type="EMBL" id="MCD5316655.1"/>
    </source>
</evidence>
<sequence length="49" mass="5191">MDVTALLLVAFIVAAVAVNFWREVLFTLLVCSIAAVMAAGHMLLQLMGG</sequence>
<dbReference type="AlphaFoldDB" id="A0A9X1NM75"/>
<gene>
    <name evidence="2" type="ORF">LR394_37730</name>
</gene>